<feature type="transmembrane region" description="Helical" evidence="1">
    <location>
        <begin position="104"/>
        <end position="122"/>
    </location>
</feature>
<keyword evidence="1" id="KW-0472">Membrane</keyword>
<dbReference type="Proteomes" id="UP000247792">
    <property type="component" value="Unassembled WGS sequence"/>
</dbReference>
<comment type="caution">
    <text evidence="2">The sequence shown here is derived from an EMBL/GenBank/DDBJ whole genome shotgun (WGS) entry which is preliminary data.</text>
</comment>
<evidence type="ECO:0000313" key="3">
    <source>
        <dbReference type="Proteomes" id="UP000247792"/>
    </source>
</evidence>
<dbReference type="RefSeq" id="WP_245936981.1">
    <property type="nucleotide sequence ID" value="NZ_QJKB01000004.1"/>
</dbReference>
<keyword evidence="1" id="KW-0812">Transmembrane</keyword>
<reference evidence="2 3" key="1">
    <citation type="submission" date="2018-05" db="EMBL/GenBank/DDBJ databases">
        <title>Genomic Encyclopedia of Type Strains, Phase IV (KMG-IV): sequencing the most valuable type-strain genomes for metagenomic binning, comparative biology and taxonomic classification.</title>
        <authorList>
            <person name="Goeker M."/>
        </authorList>
    </citation>
    <scope>NUCLEOTIDE SEQUENCE [LARGE SCALE GENOMIC DNA]</scope>
    <source>
        <strain evidence="2 3">DSM 19792</strain>
    </source>
</reference>
<name>A0A318J642_9BURK</name>
<evidence type="ECO:0000313" key="2">
    <source>
        <dbReference type="EMBL" id="PXX43185.1"/>
    </source>
</evidence>
<dbReference type="EMBL" id="QJKB01000004">
    <property type="protein sequence ID" value="PXX43185.1"/>
    <property type="molecule type" value="Genomic_DNA"/>
</dbReference>
<keyword evidence="3" id="KW-1185">Reference proteome</keyword>
<evidence type="ECO:0000256" key="1">
    <source>
        <dbReference type="SAM" id="Phobius"/>
    </source>
</evidence>
<gene>
    <name evidence="2" type="ORF">DFR42_104186</name>
</gene>
<proteinExistence type="predicted"/>
<protein>
    <submittedName>
        <fullName evidence="2">Uncharacterized protein</fullName>
    </submittedName>
</protein>
<accession>A0A318J642</accession>
<feature type="transmembrane region" description="Helical" evidence="1">
    <location>
        <begin position="72"/>
        <end position="92"/>
    </location>
</feature>
<keyword evidence="1" id="KW-1133">Transmembrane helix</keyword>
<feature type="transmembrane region" description="Helical" evidence="1">
    <location>
        <begin position="142"/>
        <end position="163"/>
    </location>
</feature>
<organism evidence="2 3">
    <name type="scientific">Undibacterium pigrum</name>
    <dbReference type="NCBI Taxonomy" id="401470"/>
    <lineage>
        <taxon>Bacteria</taxon>
        <taxon>Pseudomonadati</taxon>
        <taxon>Pseudomonadota</taxon>
        <taxon>Betaproteobacteria</taxon>
        <taxon>Burkholderiales</taxon>
        <taxon>Oxalobacteraceae</taxon>
        <taxon>Undibacterium</taxon>
    </lineage>
</organism>
<dbReference type="AlphaFoldDB" id="A0A318J642"/>
<sequence>MMKSANNSATNSANNAFKAFLACFIFVCVLALFFAQVEIQIEGSGGWAANLPTWRIEKHWLLDIFWGGRAMTGYHAWVFPFISLFFHFPFVMLQQWSVKLECRAIASIMTFWVAEDFLWFVLNPAYGIARFNAHDVPWHIHWLLGVPTDYWVGFIGATFLYLYSYKQHVQQVRQNAK</sequence>